<feature type="domain" description="CENP-V/GFA" evidence="4">
    <location>
        <begin position="12"/>
        <end position="122"/>
    </location>
</feature>
<dbReference type="PANTHER" id="PTHR28620">
    <property type="entry name" value="CENTROMERE PROTEIN V"/>
    <property type="match status" value="1"/>
</dbReference>
<organism evidence="5 6">
    <name type="scientific">Bionectria ochroleuca</name>
    <name type="common">Gliocladium roseum</name>
    <dbReference type="NCBI Taxonomy" id="29856"/>
    <lineage>
        <taxon>Eukaryota</taxon>
        <taxon>Fungi</taxon>
        <taxon>Dikarya</taxon>
        <taxon>Ascomycota</taxon>
        <taxon>Pezizomycotina</taxon>
        <taxon>Sordariomycetes</taxon>
        <taxon>Hypocreomycetidae</taxon>
        <taxon>Hypocreales</taxon>
        <taxon>Bionectriaceae</taxon>
        <taxon>Clonostachys</taxon>
    </lineage>
</organism>
<evidence type="ECO:0000256" key="1">
    <source>
        <dbReference type="ARBA" id="ARBA00005495"/>
    </source>
</evidence>
<dbReference type="InterPro" id="IPR011057">
    <property type="entry name" value="Mss4-like_sf"/>
</dbReference>
<sequence length="230" mass="24992">MADNDHTPLKTYRGNCHCGAFVFEAQMPEIKDVMQCNCSICHRKGYLLVNPVEGSFRVVKGDLNQLTTYRFASEKIQHKFCPTCGIAVLATMPEGPPGMNTMLNAHSFQGVNTWDLEKKPYDGRALGNAYETPKHHGAHPKAEVEGGKTYTGSCHCGAVTVAVASKPIDETFAGRVMECNCSFANGVPTPGSTLSQRRWPWPASRRRILGDTASAATCSPRRSAPSAARC</sequence>
<evidence type="ECO:0000256" key="3">
    <source>
        <dbReference type="ARBA" id="ARBA00022833"/>
    </source>
</evidence>
<evidence type="ECO:0000256" key="2">
    <source>
        <dbReference type="ARBA" id="ARBA00022723"/>
    </source>
</evidence>
<dbReference type="GO" id="GO:0016846">
    <property type="term" value="F:carbon-sulfur lyase activity"/>
    <property type="evidence" value="ECO:0007669"/>
    <property type="project" value="InterPro"/>
</dbReference>
<dbReference type="InterPro" id="IPR006913">
    <property type="entry name" value="CENP-V/GFA"/>
</dbReference>
<dbReference type="Gene3D" id="3.90.1590.10">
    <property type="entry name" value="glutathione-dependent formaldehyde- activating enzyme (gfa)"/>
    <property type="match status" value="1"/>
</dbReference>
<evidence type="ECO:0000313" key="5">
    <source>
        <dbReference type="EMBL" id="KAF9756652.1"/>
    </source>
</evidence>
<reference evidence="5" key="1">
    <citation type="submission" date="2020-10" db="EMBL/GenBank/DDBJ databases">
        <title>High-Quality Genome Resource of Clonostachys rosea strain S41 by Oxford Nanopore Long-Read Sequencing.</title>
        <authorList>
            <person name="Wang H."/>
        </authorList>
    </citation>
    <scope>NUCLEOTIDE SEQUENCE</scope>
    <source>
        <strain evidence="5">S41</strain>
    </source>
</reference>
<evidence type="ECO:0000313" key="6">
    <source>
        <dbReference type="Proteomes" id="UP000616885"/>
    </source>
</evidence>
<dbReference type="EMBL" id="JADCTT010000002">
    <property type="protein sequence ID" value="KAF9756652.1"/>
    <property type="molecule type" value="Genomic_DNA"/>
</dbReference>
<dbReference type="PANTHER" id="PTHR28620:SF1">
    <property type="entry name" value="CENP-V_GFA DOMAIN-CONTAINING PROTEIN"/>
    <property type="match status" value="1"/>
</dbReference>
<dbReference type="AlphaFoldDB" id="A0A8H7NJ66"/>
<gene>
    <name evidence="5" type="ORF">IM811_007596</name>
</gene>
<keyword evidence="2" id="KW-0479">Metal-binding</keyword>
<dbReference type="SUPFAM" id="SSF51316">
    <property type="entry name" value="Mss4-like"/>
    <property type="match status" value="2"/>
</dbReference>
<accession>A0A8H7NJ66</accession>
<dbReference type="Pfam" id="PF04828">
    <property type="entry name" value="GFA"/>
    <property type="match status" value="1"/>
</dbReference>
<dbReference type="Proteomes" id="UP000616885">
    <property type="component" value="Unassembled WGS sequence"/>
</dbReference>
<dbReference type="InterPro" id="IPR052355">
    <property type="entry name" value="CENP-V-like"/>
</dbReference>
<name>A0A8H7NJ66_BIOOC</name>
<protein>
    <recommendedName>
        <fullName evidence="4">CENP-V/GFA domain-containing protein</fullName>
    </recommendedName>
</protein>
<proteinExistence type="inferred from homology"/>
<dbReference type="PROSITE" id="PS51891">
    <property type="entry name" value="CENP_V_GFA"/>
    <property type="match status" value="1"/>
</dbReference>
<dbReference type="Gene3D" id="2.170.150.70">
    <property type="match status" value="1"/>
</dbReference>
<evidence type="ECO:0000259" key="4">
    <source>
        <dbReference type="PROSITE" id="PS51891"/>
    </source>
</evidence>
<dbReference type="GO" id="GO:0046872">
    <property type="term" value="F:metal ion binding"/>
    <property type="evidence" value="ECO:0007669"/>
    <property type="project" value="UniProtKB-KW"/>
</dbReference>
<comment type="caution">
    <text evidence="5">The sequence shown here is derived from an EMBL/GenBank/DDBJ whole genome shotgun (WGS) entry which is preliminary data.</text>
</comment>
<keyword evidence="3" id="KW-0862">Zinc</keyword>
<comment type="similarity">
    <text evidence="1">Belongs to the Gfa family.</text>
</comment>